<evidence type="ECO:0000313" key="2">
    <source>
        <dbReference type="Proteomes" id="UP000641646"/>
    </source>
</evidence>
<organism evidence="1 2">
    <name type="scientific">Aerosakkonema funiforme FACHB-1375</name>
    <dbReference type="NCBI Taxonomy" id="2949571"/>
    <lineage>
        <taxon>Bacteria</taxon>
        <taxon>Bacillati</taxon>
        <taxon>Cyanobacteriota</taxon>
        <taxon>Cyanophyceae</taxon>
        <taxon>Oscillatoriophycideae</taxon>
        <taxon>Aerosakkonematales</taxon>
        <taxon>Aerosakkonemataceae</taxon>
        <taxon>Aerosakkonema</taxon>
    </lineage>
</organism>
<gene>
    <name evidence="1" type="ORF">H6G03_26405</name>
</gene>
<keyword evidence="2" id="KW-1185">Reference proteome</keyword>
<proteinExistence type="predicted"/>
<reference evidence="1" key="1">
    <citation type="journal article" date="2015" name="ISME J.">
        <title>Draft Genome Sequence of Streptomyces incarnatus NRRL8089, which Produces the Nucleoside Antibiotic Sinefungin.</title>
        <authorList>
            <person name="Oshima K."/>
            <person name="Hattori M."/>
            <person name="Shimizu H."/>
            <person name="Fukuda K."/>
            <person name="Nemoto M."/>
            <person name="Inagaki K."/>
            <person name="Tamura T."/>
        </authorList>
    </citation>
    <scope>NUCLEOTIDE SEQUENCE</scope>
    <source>
        <strain evidence="1">FACHB-1375</strain>
    </source>
</reference>
<dbReference type="AlphaFoldDB" id="A0A926VIY5"/>
<dbReference type="RefSeq" id="WP_190471177.1">
    <property type="nucleotide sequence ID" value="NZ_JACJPW010000087.1"/>
</dbReference>
<evidence type="ECO:0000313" key="1">
    <source>
        <dbReference type="EMBL" id="MBD2184560.1"/>
    </source>
</evidence>
<dbReference type="Proteomes" id="UP000641646">
    <property type="component" value="Unassembled WGS sequence"/>
</dbReference>
<name>A0A926VIY5_9CYAN</name>
<sequence>MSRTRKKNNLIFTLDWGGCSQKSITHHKNTKCAQYVETGVIEEANSSWFHAQSVQTPTIANVQFNRQ</sequence>
<dbReference type="EMBL" id="JACJPW010000087">
    <property type="protein sequence ID" value="MBD2184560.1"/>
    <property type="molecule type" value="Genomic_DNA"/>
</dbReference>
<protein>
    <submittedName>
        <fullName evidence="1">Uncharacterized protein</fullName>
    </submittedName>
</protein>
<reference evidence="1" key="2">
    <citation type="submission" date="2020-08" db="EMBL/GenBank/DDBJ databases">
        <authorList>
            <person name="Chen M."/>
            <person name="Teng W."/>
            <person name="Zhao L."/>
            <person name="Hu C."/>
            <person name="Zhou Y."/>
            <person name="Han B."/>
            <person name="Song L."/>
            <person name="Shu W."/>
        </authorList>
    </citation>
    <scope>NUCLEOTIDE SEQUENCE</scope>
    <source>
        <strain evidence="1">FACHB-1375</strain>
    </source>
</reference>
<comment type="caution">
    <text evidence="1">The sequence shown here is derived from an EMBL/GenBank/DDBJ whole genome shotgun (WGS) entry which is preliminary data.</text>
</comment>
<accession>A0A926VIY5</accession>